<feature type="active site" description="Schiff-base intermediate with substrate" evidence="4">
    <location>
        <position position="161"/>
    </location>
</feature>
<dbReference type="GO" id="GO:0008840">
    <property type="term" value="F:4-hydroxy-tetrahydrodipicolinate synthase activity"/>
    <property type="evidence" value="ECO:0007669"/>
    <property type="project" value="UniProtKB-EC"/>
</dbReference>
<comment type="similarity">
    <text evidence="3">Belongs to the DapA family.</text>
</comment>
<dbReference type="GO" id="GO:0008747">
    <property type="term" value="F:N-acetylneuraminate lyase activity"/>
    <property type="evidence" value="ECO:0007669"/>
    <property type="project" value="TreeGrafter"/>
</dbReference>
<dbReference type="EC" id="4.1.2.-" evidence="6"/>
<dbReference type="EC" id="4.3.3.7" evidence="6"/>
<dbReference type="InterPro" id="IPR013785">
    <property type="entry name" value="Aldolase_TIM"/>
</dbReference>
<evidence type="ECO:0000256" key="3">
    <source>
        <dbReference type="PIRNR" id="PIRNR001365"/>
    </source>
</evidence>
<evidence type="ECO:0000313" key="7">
    <source>
        <dbReference type="Proteomes" id="UP000043316"/>
    </source>
</evidence>
<name>A0A0H5M0F2_YERIN</name>
<keyword evidence="1 3" id="KW-0456">Lyase</keyword>
<feature type="binding site" evidence="5">
    <location>
        <position position="206"/>
    </location>
    <ligand>
        <name>pyruvate</name>
        <dbReference type="ChEBI" id="CHEBI:15361"/>
    </ligand>
</feature>
<dbReference type="PANTHER" id="PTHR42849:SF1">
    <property type="entry name" value="N-ACETYLNEURAMINATE LYASE"/>
    <property type="match status" value="1"/>
</dbReference>
<dbReference type="PANTHER" id="PTHR42849">
    <property type="entry name" value="N-ACETYLNEURAMINATE LYASE"/>
    <property type="match status" value="1"/>
</dbReference>
<reference evidence="7" key="1">
    <citation type="submission" date="2015-03" db="EMBL/GenBank/DDBJ databases">
        <authorList>
            <consortium name="Pathogen Informatics"/>
        </authorList>
    </citation>
    <scope>NUCLEOTIDE SEQUENCE [LARGE SCALE GENOMIC DNA]</scope>
    <source>
        <strain evidence="7">R148</strain>
    </source>
</reference>
<dbReference type="PROSITE" id="PS00666">
    <property type="entry name" value="DHDPS_2"/>
    <property type="match status" value="1"/>
</dbReference>
<keyword evidence="2" id="KW-0704">Schiff base</keyword>
<dbReference type="EMBL" id="CWJI01000017">
    <property type="protein sequence ID" value="CRY56775.1"/>
    <property type="molecule type" value="Genomic_DNA"/>
</dbReference>
<dbReference type="GO" id="GO:0019262">
    <property type="term" value="P:N-acetylneuraminate catabolic process"/>
    <property type="evidence" value="ECO:0007669"/>
    <property type="project" value="TreeGrafter"/>
</dbReference>
<gene>
    <name evidence="6" type="primary">dapA_2</name>
    <name evidence="6" type="ORF">ERS008476_03820</name>
</gene>
<feature type="binding site" evidence="5">
    <location>
        <position position="44"/>
    </location>
    <ligand>
        <name>pyruvate</name>
        <dbReference type="ChEBI" id="CHEBI:15361"/>
    </ligand>
</feature>
<dbReference type="Gene3D" id="3.20.20.70">
    <property type="entry name" value="Aldolase class I"/>
    <property type="match status" value="1"/>
</dbReference>
<dbReference type="InterPro" id="IPR002220">
    <property type="entry name" value="DapA-like"/>
</dbReference>
<dbReference type="SUPFAM" id="SSF51569">
    <property type="entry name" value="Aldolase"/>
    <property type="match status" value="1"/>
</dbReference>
<dbReference type="SMART" id="SM01130">
    <property type="entry name" value="DHDPS"/>
    <property type="match status" value="1"/>
</dbReference>
<organism evidence="6 7">
    <name type="scientific">Yersinia intermedia</name>
    <dbReference type="NCBI Taxonomy" id="631"/>
    <lineage>
        <taxon>Bacteria</taxon>
        <taxon>Pseudomonadati</taxon>
        <taxon>Pseudomonadota</taxon>
        <taxon>Gammaproteobacteria</taxon>
        <taxon>Enterobacterales</taxon>
        <taxon>Yersiniaceae</taxon>
        <taxon>Yersinia</taxon>
    </lineage>
</organism>
<dbReference type="PIRSF" id="PIRSF001365">
    <property type="entry name" value="DHDPS"/>
    <property type="match status" value="1"/>
</dbReference>
<evidence type="ECO:0000256" key="2">
    <source>
        <dbReference type="ARBA" id="ARBA00023270"/>
    </source>
</evidence>
<dbReference type="PRINTS" id="PR00146">
    <property type="entry name" value="DHPICSNTHASE"/>
</dbReference>
<evidence type="ECO:0000313" key="6">
    <source>
        <dbReference type="EMBL" id="CRY56775.1"/>
    </source>
</evidence>
<feature type="active site" description="Proton donor/acceptor" evidence="4">
    <location>
        <position position="132"/>
    </location>
</feature>
<sequence>MQSTYITPTVTIFDERGRLDQEQNTQVYEYIKDYVSGFVVMGSTGEFFSLSFEASKQLIKLAADFPKGSMKVYAGASRMDVNESIALANYADECGLDGVMIISPYYFKLTDESIYDYYSQIAKNTQAKIFIYNFPEKTGYSISPEICFKLAKNFPNIIGFKDTIPDTTHTCEIINRVKKELPYFEVYAGYDNNFAHNILSGGNGCIGGLSNIVPEFFKSWRDAFTDNNLLSIAQHQQTVDKLMAIYNIHDPFISTLKKTLQLRGVITSDFLYPPFTSVSSDKKDIIISLLEAANIQIKK</sequence>
<proteinExistence type="inferred from homology"/>
<evidence type="ECO:0000256" key="1">
    <source>
        <dbReference type="ARBA" id="ARBA00023239"/>
    </source>
</evidence>
<dbReference type="Proteomes" id="UP000043316">
    <property type="component" value="Unassembled WGS sequence"/>
</dbReference>
<evidence type="ECO:0000256" key="5">
    <source>
        <dbReference type="PIRSR" id="PIRSR001365-2"/>
    </source>
</evidence>
<evidence type="ECO:0000256" key="4">
    <source>
        <dbReference type="PIRSR" id="PIRSR001365-1"/>
    </source>
</evidence>
<dbReference type="CDD" id="cd00408">
    <property type="entry name" value="DHDPS-like"/>
    <property type="match status" value="1"/>
</dbReference>
<dbReference type="Pfam" id="PF00701">
    <property type="entry name" value="DHDPS"/>
    <property type="match status" value="1"/>
</dbReference>
<dbReference type="RefSeq" id="WP_053010242.1">
    <property type="nucleotide sequence ID" value="NZ_CWJI01000017.1"/>
</dbReference>
<protein>
    <submittedName>
        <fullName evidence="6">Dihydrodipicolinate synthase</fullName>
        <ecNumber evidence="6">4.1.2.-</ecNumber>
        <ecNumber evidence="6">4.3.3.7</ecNumber>
    </submittedName>
</protein>
<dbReference type="AlphaFoldDB" id="A0A0H5M0F2"/>
<dbReference type="InterPro" id="IPR020625">
    <property type="entry name" value="Schiff_base-form_aldolases_AS"/>
</dbReference>
<accession>A0A0H5M0F2</accession>
<dbReference type="GO" id="GO:0005829">
    <property type="term" value="C:cytosol"/>
    <property type="evidence" value="ECO:0007669"/>
    <property type="project" value="TreeGrafter"/>
</dbReference>